<protein>
    <recommendedName>
        <fullName evidence="3">DUF4304 domain-containing protein</fullName>
    </recommendedName>
</protein>
<evidence type="ECO:0000313" key="2">
    <source>
        <dbReference type="Proteomes" id="UP000186720"/>
    </source>
</evidence>
<gene>
    <name evidence="1" type="ORF">RG47T_3069</name>
</gene>
<reference evidence="1 2" key="1">
    <citation type="submission" date="2016-11" db="EMBL/GenBank/DDBJ databases">
        <title>Whole Genome Sequencing of Mucilaginibacter polytrichastri RG4-7(T) isolated from the moss sample.</title>
        <authorList>
            <person name="Li Y."/>
        </authorList>
    </citation>
    <scope>NUCLEOTIDE SEQUENCE [LARGE SCALE GENOMIC DNA]</scope>
    <source>
        <strain evidence="1 2">RG4-7</strain>
    </source>
</reference>
<accession>A0A1Q6A0T4</accession>
<dbReference type="Proteomes" id="UP000186720">
    <property type="component" value="Unassembled WGS sequence"/>
</dbReference>
<dbReference type="AlphaFoldDB" id="A0A1Q6A0T4"/>
<dbReference type="InterPro" id="IPR025412">
    <property type="entry name" value="DUF4304"/>
</dbReference>
<comment type="caution">
    <text evidence="1">The sequence shown here is derived from an EMBL/GenBank/DDBJ whole genome shotgun (WGS) entry which is preliminary data.</text>
</comment>
<dbReference type="STRING" id="1302689.RG47T_3069"/>
<dbReference type="OrthoDB" id="1097772at2"/>
<dbReference type="EMBL" id="MPPL01000001">
    <property type="protein sequence ID" value="OKS87608.1"/>
    <property type="molecule type" value="Genomic_DNA"/>
</dbReference>
<dbReference type="RefSeq" id="WP_074490190.1">
    <property type="nucleotide sequence ID" value="NZ_FPAM01000006.1"/>
</dbReference>
<sequence>MDRDLNEEFKTLVKIGVAPKLKELGFKKSNFNFNRPLDELVQCINIQRSQWNHNESVSFTFNIGFYNEKIYRLLRNHIKLSNFIKVTDCFIWGRSGSLIYNRDHWYELNLEKSYSDVFSEVINDLENYIIPLFEKYSKLNTLTHFLVAKYEDQTFHISANEIVVFELQFGDFQKGRTLLIDIYKQALIPKSGMQKTIYPDGREEIKWSEPSVNNFNIQMLEQLAEHYEINLQG</sequence>
<dbReference type="Pfam" id="PF14137">
    <property type="entry name" value="DUF4304"/>
    <property type="match status" value="1"/>
</dbReference>
<keyword evidence="2" id="KW-1185">Reference proteome</keyword>
<proteinExistence type="predicted"/>
<evidence type="ECO:0000313" key="1">
    <source>
        <dbReference type="EMBL" id="OKS87608.1"/>
    </source>
</evidence>
<name>A0A1Q6A0T4_9SPHI</name>
<evidence type="ECO:0008006" key="3">
    <source>
        <dbReference type="Google" id="ProtNLM"/>
    </source>
</evidence>
<organism evidence="1 2">
    <name type="scientific">Mucilaginibacter polytrichastri</name>
    <dbReference type="NCBI Taxonomy" id="1302689"/>
    <lineage>
        <taxon>Bacteria</taxon>
        <taxon>Pseudomonadati</taxon>
        <taxon>Bacteroidota</taxon>
        <taxon>Sphingobacteriia</taxon>
        <taxon>Sphingobacteriales</taxon>
        <taxon>Sphingobacteriaceae</taxon>
        <taxon>Mucilaginibacter</taxon>
    </lineage>
</organism>